<dbReference type="InterPro" id="IPR015943">
    <property type="entry name" value="WD40/YVTN_repeat-like_dom_sf"/>
</dbReference>
<dbReference type="SUPFAM" id="SSF50952">
    <property type="entry name" value="Soluble quinoprotein glucose dehydrogenase"/>
    <property type="match status" value="1"/>
</dbReference>
<evidence type="ECO:0000313" key="3">
    <source>
        <dbReference type="Proteomes" id="UP000484842"/>
    </source>
</evidence>
<dbReference type="InterPro" id="IPR001680">
    <property type="entry name" value="WD40_rpt"/>
</dbReference>
<evidence type="ECO:0000256" key="1">
    <source>
        <dbReference type="PROSITE-ProRule" id="PRU00221"/>
    </source>
</evidence>
<dbReference type="InterPro" id="IPR011009">
    <property type="entry name" value="Kinase-like_dom_sf"/>
</dbReference>
<accession>A0A7X1TSC4</accession>
<dbReference type="InterPro" id="IPR011041">
    <property type="entry name" value="Quinoprot_gluc/sorb_DH_b-prop"/>
</dbReference>
<dbReference type="AlphaFoldDB" id="A0A7X1TSC4"/>
<dbReference type="RefSeq" id="WP_152872029.1">
    <property type="nucleotide sequence ID" value="NZ_WBSL01000008.1"/>
</dbReference>
<reference evidence="2 3" key="1">
    <citation type="submission" date="2019-10" db="EMBL/GenBank/DDBJ databases">
        <title>Deinococcus sp. isolated from soil.</title>
        <authorList>
            <person name="Li Y."/>
            <person name="Wang J."/>
        </authorList>
    </citation>
    <scope>NUCLEOTIDE SEQUENCE [LARGE SCALE GENOMIC DNA]</scope>
    <source>
        <strain evidence="2 3">SDU3-2</strain>
    </source>
</reference>
<feature type="repeat" description="WD" evidence="1">
    <location>
        <begin position="240"/>
        <end position="272"/>
    </location>
</feature>
<dbReference type="Gene3D" id="1.10.510.10">
    <property type="entry name" value="Transferase(Phosphotransferase) domain 1"/>
    <property type="match status" value="1"/>
</dbReference>
<protein>
    <recommendedName>
        <fullName evidence="4">WD40 repeat domain-containing protein</fullName>
    </recommendedName>
</protein>
<sequence length="509" mass="53984">MFILEFFPPDARRFGLLVLLPEERKRQLATWLDRARAWSQGPGASLHRPLEVFERNATGYVVLSEPLGRTLATQVASAGPLSGEAAVRLVERLAQSAAELLEAGLPVGEMDPSRVSLAGDQQWLTLGWADGGQEAYRAPEQWMGPDTETWARVLYSLGAVAHFAVTGQIPPAATHRALGMPLPPLPVGLPPGLENFLEQATQLAAHQRPPSLRGVAGLLRGQSGPPAGAGRHPAGQGLRVAAHRSWVTHLAMRGQVLVSAGADQQVRVWTMDGNPVSTLEGLRAAPVGLRLLSTGIVVADARGRVHCWAGNTYHSADSGSGIERLCALGEDRVVTLGDRQQLHLWRVPEVQALGQDAQAGQHVTALHEGHDGTLVLGTRHGEVLRYDPQRMQRVTLLSGLQGSVTSLVMGPRGHIFAACGSAVHLVGKGEIAILPTGVQALAVGGRSESLFVAAGRSVYRINRPGDAPQPLLESAVSVRCLSATGTHLAAGLEDGQLEVVPLSEREAGR</sequence>
<dbReference type="EMBL" id="WBSL01000008">
    <property type="protein sequence ID" value="MPY67693.1"/>
    <property type="molecule type" value="Genomic_DNA"/>
</dbReference>
<proteinExistence type="predicted"/>
<dbReference type="Gene3D" id="2.130.10.10">
    <property type="entry name" value="YVTN repeat-like/Quinoprotein amine dehydrogenase"/>
    <property type="match status" value="2"/>
</dbReference>
<dbReference type="Proteomes" id="UP000484842">
    <property type="component" value="Unassembled WGS sequence"/>
</dbReference>
<keyword evidence="1" id="KW-0853">WD repeat</keyword>
<keyword evidence="3" id="KW-1185">Reference proteome</keyword>
<name>A0A7X1TSC4_9DEIO</name>
<gene>
    <name evidence="2" type="ORF">F8S09_13545</name>
</gene>
<organism evidence="2 3">
    <name type="scientific">Deinococcus terrestris</name>
    <dbReference type="NCBI Taxonomy" id="2651870"/>
    <lineage>
        <taxon>Bacteria</taxon>
        <taxon>Thermotogati</taxon>
        <taxon>Deinococcota</taxon>
        <taxon>Deinococci</taxon>
        <taxon>Deinococcales</taxon>
        <taxon>Deinococcaceae</taxon>
        <taxon>Deinococcus</taxon>
    </lineage>
</organism>
<evidence type="ECO:0000313" key="2">
    <source>
        <dbReference type="EMBL" id="MPY67693.1"/>
    </source>
</evidence>
<dbReference type="Pfam" id="PF00400">
    <property type="entry name" value="WD40"/>
    <property type="match status" value="1"/>
</dbReference>
<comment type="caution">
    <text evidence="2">The sequence shown here is derived from an EMBL/GenBank/DDBJ whole genome shotgun (WGS) entry which is preliminary data.</text>
</comment>
<dbReference type="SUPFAM" id="SSF56112">
    <property type="entry name" value="Protein kinase-like (PK-like)"/>
    <property type="match status" value="1"/>
</dbReference>
<evidence type="ECO:0008006" key="4">
    <source>
        <dbReference type="Google" id="ProtNLM"/>
    </source>
</evidence>
<dbReference type="PROSITE" id="PS50082">
    <property type="entry name" value="WD_REPEATS_2"/>
    <property type="match status" value="1"/>
</dbReference>